<organism evidence="2 3">
    <name type="scientific">Pseudalkalibacillus berkeleyi</name>
    <dbReference type="NCBI Taxonomy" id="1069813"/>
    <lineage>
        <taxon>Bacteria</taxon>
        <taxon>Bacillati</taxon>
        <taxon>Bacillota</taxon>
        <taxon>Bacilli</taxon>
        <taxon>Bacillales</taxon>
        <taxon>Fictibacillaceae</taxon>
        <taxon>Pseudalkalibacillus</taxon>
    </lineage>
</organism>
<reference evidence="2 3" key="1">
    <citation type="submission" date="2022-01" db="EMBL/GenBank/DDBJ databases">
        <title>Alkalihalobacillus sp. EGI L200015, a novel bacterium isolated from a salt lake sediment.</title>
        <authorList>
            <person name="Gao L."/>
            <person name="Fang B.-Z."/>
            <person name="Li W.-J."/>
        </authorList>
    </citation>
    <scope>NUCLEOTIDE SEQUENCE [LARGE SCALE GENOMIC DNA]</scope>
    <source>
        <strain evidence="2 3">KCTC 12718</strain>
    </source>
</reference>
<keyword evidence="1" id="KW-0812">Transmembrane</keyword>
<dbReference type="Proteomes" id="UP001649381">
    <property type="component" value="Unassembled WGS sequence"/>
</dbReference>
<gene>
    <name evidence="2" type="primary">prli42</name>
    <name evidence="2" type="ORF">L2716_08690</name>
</gene>
<dbReference type="InterPro" id="IPR049722">
    <property type="entry name" value="Prli42-like"/>
</dbReference>
<keyword evidence="1" id="KW-0472">Membrane</keyword>
<feature type="transmembrane region" description="Helical" evidence="1">
    <location>
        <begin position="9"/>
        <end position="27"/>
    </location>
</feature>
<protein>
    <submittedName>
        <fullName evidence="2">Stressosome-associated protein Prli42</fullName>
    </submittedName>
</protein>
<accession>A0ABS9H148</accession>
<keyword evidence="3" id="KW-1185">Reference proteome</keyword>
<proteinExistence type="predicted"/>
<sequence>MRKKWMKVMIYIMIIAMFVSLLANVVFMF</sequence>
<evidence type="ECO:0000256" key="1">
    <source>
        <dbReference type="SAM" id="Phobius"/>
    </source>
</evidence>
<name>A0ABS9H148_9BACL</name>
<comment type="caution">
    <text evidence="2">The sequence shown here is derived from an EMBL/GenBank/DDBJ whole genome shotgun (WGS) entry which is preliminary data.</text>
</comment>
<dbReference type="RefSeq" id="WP_236333708.1">
    <property type="nucleotide sequence ID" value="NZ_JAKIJS010000001.1"/>
</dbReference>
<dbReference type="EMBL" id="JAKIJS010000001">
    <property type="protein sequence ID" value="MCF6137806.1"/>
    <property type="molecule type" value="Genomic_DNA"/>
</dbReference>
<dbReference type="NCBIfam" id="NF033880">
    <property type="entry name" value="Prli42"/>
    <property type="match status" value="1"/>
</dbReference>
<evidence type="ECO:0000313" key="2">
    <source>
        <dbReference type="EMBL" id="MCF6137806.1"/>
    </source>
</evidence>
<keyword evidence="1" id="KW-1133">Transmembrane helix</keyword>
<evidence type="ECO:0000313" key="3">
    <source>
        <dbReference type="Proteomes" id="UP001649381"/>
    </source>
</evidence>